<name>A0A1I7RI32_BURXY</name>
<evidence type="ECO:0000256" key="1">
    <source>
        <dbReference type="SAM" id="MobiDB-lite"/>
    </source>
</evidence>
<dbReference type="Proteomes" id="UP000582659">
    <property type="component" value="Unassembled WGS sequence"/>
</dbReference>
<dbReference type="WBParaSite" id="BXY_0036100.1">
    <property type="protein sequence ID" value="BXY_0036100.1"/>
    <property type="gene ID" value="BXY_0036100"/>
</dbReference>
<evidence type="ECO:0000313" key="5">
    <source>
        <dbReference type="WBParaSite" id="BXY_0036100.1"/>
    </source>
</evidence>
<evidence type="ECO:0000313" key="2">
    <source>
        <dbReference type="EMBL" id="CAD5225906.1"/>
    </source>
</evidence>
<evidence type="ECO:0000313" key="4">
    <source>
        <dbReference type="Proteomes" id="UP000659654"/>
    </source>
</evidence>
<accession>A0A1I7RI32</accession>
<feature type="region of interest" description="Disordered" evidence="1">
    <location>
        <begin position="16"/>
        <end position="49"/>
    </location>
</feature>
<keyword evidence="4" id="KW-1185">Reference proteome</keyword>
<dbReference type="AlphaFoldDB" id="A0A1I7RI32"/>
<dbReference type="EMBL" id="CAJFDI010000004">
    <property type="protein sequence ID" value="CAD5225906.1"/>
    <property type="molecule type" value="Genomic_DNA"/>
</dbReference>
<evidence type="ECO:0000313" key="3">
    <source>
        <dbReference type="Proteomes" id="UP000095284"/>
    </source>
</evidence>
<dbReference type="Proteomes" id="UP000659654">
    <property type="component" value="Unassembled WGS sequence"/>
</dbReference>
<protein>
    <submittedName>
        <fullName evidence="2">(pine wood nematode) hypothetical protein</fullName>
    </submittedName>
</protein>
<organism evidence="3 5">
    <name type="scientific">Bursaphelenchus xylophilus</name>
    <name type="common">Pinewood nematode worm</name>
    <name type="synonym">Aphelenchoides xylophilus</name>
    <dbReference type="NCBI Taxonomy" id="6326"/>
    <lineage>
        <taxon>Eukaryota</taxon>
        <taxon>Metazoa</taxon>
        <taxon>Ecdysozoa</taxon>
        <taxon>Nematoda</taxon>
        <taxon>Chromadorea</taxon>
        <taxon>Rhabditida</taxon>
        <taxon>Tylenchina</taxon>
        <taxon>Tylenchomorpha</taxon>
        <taxon>Aphelenchoidea</taxon>
        <taxon>Aphelenchoididae</taxon>
        <taxon>Bursaphelenchus</taxon>
    </lineage>
</organism>
<dbReference type="Proteomes" id="UP000095284">
    <property type="component" value="Unplaced"/>
</dbReference>
<reference evidence="2" key="2">
    <citation type="submission" date="2020-09" db="EMBL/GenBank/DDBJ databases">
        <authorList>
            <person name="Kikuchi T."/>
        </authorList>
    </citation>
    <scope>NUCLEOTIDE SEQUENCE</scope>
    <source>
        <strain evidence="2">Ka4C1</strain>
    </source>
</reference>
<gene>
    <name evidence="2" type="ORF">BXYJ_LOCUS8779</name>
</gene>
<proteinExistence type="predicted"/>
<reference evidence="5" key="1">
    <citation type="submission" date="2016-11" db="UniProtKB">
        <authorList>
            <consortium name="WormBaseParasite"/>
        </authorList>
    </citation>
    <scope>IDENTIFICATION</scope>
</reference>
<sequence length="71" mass="8207">MERNLAICISRAPWMRQQTHHSQPSTPPYSWTLKVSGGRKEEEKTALQRPMKLYANSQGEELRLEVKGDQP</sequence>
<dbReference type="EMBL" id="CAJFCV020000004">
    <property type="protein sequence ID" value="CAG9115190.1"/>
    <property type="molecule type" value="Genomic_DNA"/>
</dbReference>
<dbReference type="SMR" id="A0A1I7RI32"/>